<feature type="region of interest" description="Disordered" evidence="1">
    <location>
        <begin position="437"/>
        <end position="466"/>
    </location>
</feature>
<gene>
    <name evidence="3" type="ORF">EG028_22475</name>
</gene>
<reference evidence="4" key="1">
    <citation type="submission" date="2018-11" db="EMBL/GenBank/DDBJ databases">
        <title>Chitinophaga lutea sp.nov., isolate from arsenic contaminated soil.</title>
        <authorList>
            <person name="Zong Y."/>
        </authorList>
    </citation>
    <scope>NUCLEOTIDE SEQUENCE [LARGE SCALE GENOMIC DNA]</scope>
    <source>
        <strain evidence="4">YLT18</strain>
    </source>
</reference>
<evidence type="ECO:0000259" key="2">
    <source>
        <dbReference type="Pfam" id="PF13699"/>
    </source>
</evidence>
<protein>
    <submittedName>
        <fullName evidence="3">DUF4157 domain-containing protein</fullName>
    </submittedName>
</protein>
<sequence length="466" mass="50954">MNREITANNTKGRPPATGGLPFFQPKLTVNEPGDTHEKEADAMADQVMRMPDLQSSFFGNATPGIQRKCAACEHEEKEQAQRKPLGDSITPVQRHGAAPVPAVGAHTEGAINSSRGGGQALRADTRGFMESRFGRDFGDVRIHADNNAAQLSNSLSARAFTTGNDIFFNEGQYSPGSSSGRQLLAHELTHVVQQNGSLQRKVIQRYPWPYRLRMRREVNESQTETISNAPTGFSAWNGTFTWDARFTIDLDAIMGRVSLIMRLSSTAPRSVRRAWERAIERKWSNRMFLRITPPGVAAGPCKLPINVNIQWVTDPARAHYTINPQAAGATTGGRAGLGGTTSMTDWGTADTVDVTHEFGHMIGNAEEYFTTNGTNYATAGRAGFRDPGGGVMNNPAERAHRRHFNLFRDQVAAMLGLSTSRVRVIYDNDAIPDCQADIGDFPTPVPERNPGDFPEVPGTDTGPRYA</sequence>
<feature type="compositionally biased region" description="Polar residues" evidence="1">
    <location>
        <begin position="1"/>
        <end position="11"/>
    </location>
</feature>
<dbReference type="InterPro" id="IPR025295">
    <property type="entry name" value="eCIS_core_dom"/>
</dbReference>
<comment type="caution">
    <text evidence="3">The sequence shown here is derived from an EMBL/GenBank/DDBJ whole genome shotgun (WGS) entry which is preliminary data.</text>
</comment>
<organism evidence="3 4">
    <name type="scientific">Chitinophaga barathri</name>
    <dbReference type="NCBI Taxonomy" id="1647451"/>
    <lineage>
        <taxon>Bacteria</taxon>
        <taxon>Pseudomonadati</taxon>
        <taxon>Bacteroidota</taxon>
        <taxon>Chitinophagia</taxon>
        <taxon>Chitinophagales</taxon>
        <taxon>Chitinophagaceae</taxon>
        <taxon>Chitinophaga</taxon>
    </lineage>
</organism>
<dbReference type="RefSeq" id="WP_120518533.1">
    <property type="nucleotide sequence ID" value="NZ_QXZY01000013.1"/>
</dbReference>
<feature type="domain" description="eCIS core" evidence="2">
    <location>
        <begin position="121"/>
        <end position="196"/>
    </location>
</feature>
<feature type="region of interest" description="Disordered" evidence="1">
    <location>
        <begin position="73"/>
        <end position="94"/>
    </location>
</feature>
<dbReference type="EMBL" id="RMBX01000013">
    <property type="protein sequence ID" value="RPD38918.1"/>
    <property type="molecule type" value="Genomic_DNA"/>
</dbReference>
<dbReference type="Proteomes" id="UP000279089">
    <property type="component" value="Unassembled WGS sequence"/>
</dbReference>
<proteinExistence type="predicted"/>
<name>A0A3N4M6U2_9BACT</name>
<evidence type="ECO:0000256" key="1">
    <source>
        <dbReference type="SAM" id="MobiDB-lite"/>
    </source>
</evidence>
<dbReference type="OrthoDB" id="4317910at2"/>
<feature type="compositionally biased region" description="Basic and acidic residues" evidence="1">
    <location>
        <begin position="73"/>
        <end position="85"/>
    </location>
</feature>
<dbReference type="Pfam" id="PF13699">
    <property type="entry name" value="eCIS_core"/>
    <property type="match status" value="1"/>
</dbReference>
<keyword evidence="4" id="KW-1185">Reference proteome</keyword>
<accession>A0A3N4M6U2</accession>
<feature type="region of interest" description="Disordered" evidence="1">
    <location>
        <begin position="1"/>
        <end position="32"/>
    </location>
</feature>
<dbReference type="AlphaFoldDB" id="A0A3N4M6U2"/>
<evidence type="ECO:0000313" key="4">
    <source>
        <dbReference type="Proteomes" id="UP000279089"/>
    </source>
</evidence>
<evidence type="ECO:0000313" key="3">
    <source>
        <dbReference type="EMBL" id="RPD38918.1"/>
    </source>
</evidence>